<keyword evidence="2" id="KW-1185">Reference proteome</keyword>
<sequence length="86" mass="9884">MACASSIPKMLILKWYEHSIYARIKSAAKEGRKTIELFRPCASSKAHRDTFVLLRELERLGIKIEPMPCSNPMVNLFVLSNFENLE</sequence>
<reference evidence="1 2" key="1">
    <citation type="submission" date="2019-01" db="EMBL/GenBank/DDBJ databases">
        <title>Still something new to discover - new insights into E. coli phage diversity and taxonomy.</title>
        <authorList>
            <person name="Korf I.H.E."/>
            <person name="Adriaennsens E."/>
            <person name="Dreiseikelmann B."/>
            <person name="Kropinski A."/>
            <person name="Nimtz M."/>
            <person name="Meier-Kolthoff J.P."/>
            <person name="Rohde M."/>
            <person name="van Raaij M."/>
            <person name="Wittmann J."/>
        </authorList>
    </citation>
    <scope>NUCLEOTIDE SEQUENCE [LARGE SCALE GENOMIC DNA]</scope>
</reference>
<accession>A0A482MXY9</accession>
<name>A0A482MXY9_9CAUD</name>
<dbReference type="Proteomes" id="UP000300764">
    <property type="component" value="Segment"/>
</dbReference>
<gene>
    <name evidence="1" type="ORF">KWBSE43_00187</name>
</gene>
<evidence type="ECO:0000313" key="1">
    <source>
        <dbReference type="EMBL" id="QBQ79007.1"/>
    </source>
</evidence>
<dbReference type="EMBL" id="MK373783">
    <property type="protein sequence ID" value="QBQ79007.1"/>
    <property type="molecule type" value="Genomic_DNA"/>
</dbReference>
<organism evidence="1 2">
    <name type="scientific">Escherichia phage vB_EcoM_KWBSE43-6</name>
    <dbReference type="NCBI Taxonomy" id="2508194"/>
    <lineage>
        <taxon>Viruses</taxon>
        <taxon>Duplodnaviria</taxon>
        <taxon>Heunggongvirae</taxon>
        <taxon>Uroviricota</taxon>
        <taxon>Caudoviricetes</taxon>
        <taxon>Pantevenvirales</taxon>
        <taxon>Ackermannviridae</taxon>
        <taxon>Taipeivirus</taxon>
        <taxon>Taipeivirus KWBSE436</taxon>
    </lineage>
</organism>
<evidence type="ECO:0000313" key="2">
    <source>
        <dbReference type="Proteomes" id="UP000300764"/>
    </source>
</evidence>
<proteinExistence type="predicted"/>
<protein>
    <submittedName>
        <fullName evidence="1">Uncharacterized protein</fullName>
    </submittedName>
</protein>